<dbReference type="GO" id="GO:0043024">
    <property type="term" value="F:ribosomal small subunit binding"/>
    <property type="evidence" value="ECO:0007669"/>
    <property type="project" value="TreeGrafter"/>
</dbReference>
<protein>
    <recommendedName>
        <fullName evidence="2">Ribosome-binding factor A</fullName>
    </recommendedName>
</protein>
<comment type="subcellular location">
    <subcellularLocation>
        <location evidence="2">Cytoplasm</location>
    </subcellularLocation>
</comment>
<gene>
    <name evidence="2" type="primary">rbfA</name>
    <name evidence="4" type="ORF">EDC56_3371</name>
</gene>
<dbReference type="InterPro" id="IPR015946">
    <property type="entry name" value="KH_dom-like_a/b"/>
</dbReference>
<sequence>MAKEYSRTQRVADFLRRELAQLIQFEVRDPRVGLVSVTDVEVSRDLSHAKVYVTAVDRDTPEEAKEAVAALNNAQGFLRSAIAKESTMRTVPRLHFVFDASIGRGQHLSALIDKAVSSDAQRVDDAAPSSDREDDQV</sequence>
<dbReference type="GO" id="GO:0030490">
    <property type="term" value="P:maturation of SSU-rRNA"/>
    <property type="evidence" value="ECO:0007669"/>
    <property type="project" value="UniProtKB-UniRule"/>
</dbReference>
<dbReference type="Gene3D" id="3.30.300.20">
    <property type="match status" value="1"/>
</dbReference>
<reference evidence="4 5" key="1">
    <citation type="submission" date="2018-11" db="EMBL/GenBank/DDBJ databases">
        <title>Genomic Encyclopedia of Type Strains, Phase IV (KMG-IV): sequencing the most valuable type-strain genomes for metagenomic binning, comparative biology and taxonomic classification.</title>
        <authorList>
            <person name="Goeker M."/>
        </authorList>
    </citation>
    <scope>NUCLEOTIDE SEQUENCE [LARGE SCALE GENOMIC DNA]</scope>
    <source>
        <strain evidence="4 5">DSM 100316</strain>
    </source>
</reference>
<dbReference type="AlphaFoldDB" id="A0A3N2DFY6"/>
<dbReference type="EMBL" id="RKHR01000007">
    <property type="protein sequence ID" value="ROR98641.1"/>
    <property type="molecule type" value="Genomic_DNA"/>
</dbReference>
<dbReference type="PANTHER" id="PTHR33515">
    <property type="entry name" value="RIBOSOME-BINDING FACTOR A, CHLOROPLASTIC-RELATED"/>
    <property type="match status" value="1"/>
</dbReference>
<comment type="similarity">
    <text evidence="2">Belongs to the RbfA family.</text>
</comment>
<dbReference type="InterPro" id="IPR023799">
    <property type="entry name" value="RbfA_dom_sf"/>
</dbReference>
<evidence type="ECO:0000256" key="2">
    <source>
        <dbReference type="HAMAP-Rule" id="MF_00003"/>
    </source>
</evidence>
<dbReference type="InterPro" id="IPR020053">
    <property type="entry name" value="Ribosome-bd_factorA_CS"/>
</dbReference>
<evidence type="ECO:0000313" key="4">
    <source>
        <dbReference type="EMBL" id="ROR98641.1"/>
    </source>
</evidence>
<dbReference type="OrthoDB" id="307788at2"/>
<proteinExistence type="inferred from homology"/>
<evidence type="ECO:0000256" key="1">
    <source>
        <dbReference type="ARBA" id="ARBA00022517"/>
    </source>
</evidence>
<dbReference type="RefSeq" id="WP_123713712.1">
    <property type="nucleotide sequence ID" value="NZ_RKHR01000007.1"/>
</dbReference>
<evidence type="ECO:0000313" key="5">
    <source>
        <dbReference type="Proteomes" id="UP000275394"/>
    </source>
</evidence>
<dbReference type="GO" id="GO:0005829">
    <property type="term" value="C:cytosol"/>
    <property type="evidence" value="ECO:0007669"/>
    <property type="project" value="TreeGrafter"/>
</dbReference>
<keyword evidence="5" id="KW-1185">Reference proteome</keyword>
<feature type="region of interest" description="Disordered" evidence="3">
    <location>
        <begin position="118"/>
        <end position="137"/>
    </location>
</feature>
<comment type="function">
    <text evidence="2">One of several proteins that assist in the late maturation steps of the functional core of the 30S ribosomal subunit. Associates with free 30S ribosomal subunits (but not with 30S subunits that are part of 70S ribosomes or polysomes). Required for efficient processing of 16S rRNA. May interact with the 5'-terminal helix region of 16S rRNA.</text>
</comment>
<dbReference type="PROSITE" id="PS01319">
    <property type="entry name" value="RBFA"/>
    <property type="match status" value="1"/>
</dbReference>
<evidence type="ECO:0000256" key="3">
    <source>
        <dbReference type="SAM" id="MobiDB-lite"/>
    </source>
</evidence>
<keyword evidence="1 2" id="KW-0690">Ribosome biogenesis</keyword>
<dbReference type="SUPFAM" id="SSF89919">
    <property type="entry name" value="Ribosome-binding factor A, RbfA"/>
    <property type="match status" value="1"/>
</dbReference>
<dbReference type="NCBIfam" id="TIGR00082">
    <property type="entry name" value="rbfA"/>
    <property type="match status" value="1"/>
</dbReference>
<dbReference type="HAMAP" id="MF_00003">
    <property type="entry name" value="RbfA"/>
    <property type="match status" value="1"/>
</dbReference>
<name>A0A3N2DFY6_9GAMM</name>
<dbReference type="InterPro" id="IPR000238">
    <property type="entry name" value="RbfA"/>
</dbReference>
<organism evidence="4 5">
    <name type="scientific">Sinobacterium caligoides</name>
    <dbReference type="NCBI Taxonomy" id="933926"/>
    <lineage>
        <taxon>Bacteria</taxon>
        <taxon>Pseudomonadati</taxon>
        <taxon>Pseudomonadota</taxon>
        <taxon>Gammaproteobacteria</taxon>
        <taxon>Cellvibrionales</taxon>
        <taxon>Spongiibacteraceae</taxon>
        <taxon>Sinobacterium</taxon>
    </lineage>
</organism>
<dbReference type="Proteomes" id="UP000275394">
    <property type="component" value="Unassembled WGS sequence"/>
</dbReference>
<comment type="subunit">
    <text evidence="2">Monomer. Binds 30S ribosomal subunits, but not 50S ribosomal subunits or 70S ribosomes.</text>
</comment>
<dbReference type="Pfam" id="PF02033">
    <property type="entry name" value="RBFA"/>
    <property type="match status" value="1"/>
</dbReference>
<accession>A0A3N2DFY6</accession>
<keyword evidence="2" id="KW-0963">Cytoplasm</keyword>
<dbReference type="PANTHER" id="PTHR33515:SF1">
    <property type="entry name" value="RIBOSOME-BINDING FACTOR A, CHLOROPLASTIC-RELATED"/>
    <property type="match status" value="1"/>
</dbReference>
<comment type="caution">
    <text evidence="4">The sequence shown here is derived from an EMBL/GenBank/DDBJ whole genome shotgun (WGS) entry which is preliminary data.</text>
</comment>